<name>A0ABW4LXV0_9BACI</name>
<evidence type="ECO:0000313" key="2">
    <source>
        <dbReference type="EMBL" id="MFD1739584.1"/>
    </source>
</evidence>
<dbReference type="Pfam" id="PF13349">
    <property type="entry name" value="DUF4097"/>
    <property type="match status" value="1"/>
</dbReference>
<dbReference type="InterPro" id="IPR025164">
    <property type="entry name" value="Toastrack_DUF4097"/>
</dbReference>
<feature type="domain" description="DUF4097" evidence="1">
    <location>
        <begin position="45"/>
        <end position="179"/>
    </location>
</feature>
<comment type="caution">
    <text evidence="2">The sequence shown here is derived from an EMBL/GenBank/DDBJ whole genome shotgun (WGS) entry which is preliminary data.</text>
</comment>
<organism evidence="2 3">
    <name type="scientific">Bacillus salitolerans</name>
    <dbReference type="NCBI Taxonomy" id="1437434"/>
    <lineage>
        <taxon>Bacteria</taxon>
        <taxon>Bacillati</taxon>
        <taxon>Bacillota</taxon>
        <taxon>Bacilli</taxon>
        <taxon>Bacillales</taxon>
        <taxon>Bacillaceae</taxon>
        <taxon>Bacillus</taxon>
    </lineage>
</organism>
<reference evidence="3" key="1">
    <citation type="journal article" date="2019" name="Int. J. Syst. Evol. Microbiol.">
        <title>The Global Catalogue of Microorganisms (GCM) 10K type strain sequencing project: providing services to taxonomists for standard genome sequencing and annotation.</title>
        <authorList>
            <consortium name="The Broad Institute Genomics Platform"/>
            <consortium name="The Broad Institute Genome Sequencing Center for Infectious Disease"/>
            <person name="Wu L."/>
            <person name="Ma J."/>
        </authorList>
    </citation>
    <scope>NUCLEOTIDE SEQUENCE [LARGE SCALE GENOMIC DNA]</scope>
    <source>
        <strain evidence="3">CCUG 49339</strain>
    </source>
</reference>
<protein>
    <submittedName>
        <fullName evidence="2">DUF4097 family beta strand repeat-containing protein</fullName>
    </submittedName>
</protein>
<evidence type="ECO:0000259" key="1">
    <source>
        <dbReference type="Pfam" id="PF13349"/>
    </source>
</evidence>
<dbReference type="RefSeq" id="WP_377930823.1">
    <property type="nucleotide sequence ID" value="NZ_JBHUEM010000055.1"/>
</dbReference>
<dbReference type="EMBL" id="JBHUEM010000055">
    <property type="protein sequence ID" value="MFD1739584.1"/>
    <property type="molecule type" value="Genomic_DNA"/>
</dbReference>
<gene>
    <name evidence="2" type="ORF">ACFSCX_24175</name>
</gene>
<evidence type="ECO:0000313" key="3">
    <source>
        <dbReference type="Proteomes" id="UP001597214"/>
    </source>
</evidence>
<proteinExistence type="predicted"/>
<keyword evidence="3" id="KW-1185">Reference proteome</keyword>
<accession>A0ABW4LXV0</accession>
<dbReference type="Proteomes" id="UP001597214">
    <property type="component" value="Unassembled WGS sequence"/>
</dbReference>
<sequence length="266" mass="29078">MKSIKVILTIASLLLLLGVVGSLLTLNLVDQSASSIEKMFDSKKITNIEINGSNEEIELVSTNDTEIKVELTGNRTKNLDERLDVKVVGDTLTIQTIEQKKLFNINIFGESLKLTVLLPEKVYEALQVDIDNGSLEATQLTINEIRTDLDNGQIKMGDILAKSVTILAANGKVYLDHVEGEIKGKTNNGSLFLTTSHVDRHIEWAMSNGNISIETEKKPTNTILDIKTTNGKATVFGSSNWDTVSGNGDHVIKLTATNGKITIENK</sequence>
<dbReference type="Gene3D" id="2.160.20.120">
    <property type="match status" value="1"/>
</dbReference>